<comment type="caution">
    <text evidence="1">The sequence shown here is derived from an EMBL/GenBank/DDBJ whole genome shotgun (WGS) entry which is preliminary data.</text>
</comment>
<dbReference type="STRING" id="1798705.A2563_04605"/>
<sequence length="139" mass="14695">MNNQKVVLMVLGVLVLGLAATSGVLYKQVRTLKVDPQKVSEEENRKVLEAVGKLVLLPEEAPTIATVTDPEKLKSEQAFFAKSAVGDKVLIYTGALKAIMYRPSENKIVEIAPLIIGNPNAAPAPAPAPAASSDSSDSE</sequence>
<name>A0A1F6PAG5_9BACT</name>
<evidence type="ECO:0000313" key="1">
    <source>
        <dbReference type="EMBL" id="OGH93030.1"/>
    </source>
</evidence>
<protein>
    <submittedName>
        <fullName evidence="1">Uncharacterized protein</fullName>
    </submittedName>
</protein>
<dbReference type="EMBL" id="MFRA01000003">
    <property type="protein sequence ID" value="OGH93030.1"/>
    <property type="molecule type" value="Genomic_DNA"/>
</dbReference>
<accession>A0A1F6PAG5</accession>
<gene>
    <name evidence="1" type="ORF">A2563_04605</name>
</gene>
<proteinExistence type="predicted"/>
<dbReference type="AlphaFoldDB" id="A0A1F6PAG5"/>
<dbReference type="Proteomes" id="UP000176634">
    <property type="component" value="Unassembled WGS sequence"/>
</dbReference>
<organism evidence="1 2">
    <name type="scientific">Candidatus Magasanikbacteria bacterium RIFOXYD1_FULL_40_23</name>
    <dbReference type="NCBI Taxonomy" id="1798705"/>
    <lineage>
        <taxon>Bacteria</taxon>
        <taxon>Candidatus Magasanikiibacteriota</taxon>
    </lineage>
</organism>
<reference evidence="1 2" key="1">
    <citation type="journal article" date="2016" name="Nat. Commun.">
        <title>Thousands of microbial genomes shed light on interconnected biogeochemical processes in an aquifer system.</title>
        <authorList>
            <person name="Anantharaman K."/>
            <person name="Brown C.T."/>
            <person name="Hug L.A."/>
            <person name="Sharon I."/>
            <person name="Castelle C.J."/>
            <person name="Probst A.J."/>
            <person name="Thomas B.C."/>
            <person name="Singh A."/>
            <person name="Wilkins M.J."/>
            <person name="Karaoz U."/>
            <person name="Brodie E.L."/>
            <person name="Williams K.H."/>
            <person name="Hubbard S.S."/>
            <person name="Banfield J.F."/>
        </authorList>
    </citation>
    <scope>NUCLEOTIDE SEQUENCE [LARGE SCALE GENOMIC DNA]</scope>
</reference>
<evidence type="ECO:0000313" key="2">
    <source>
        <dbReference type="Proteomes" id="UP000176634"/>
    </source>
</evidence>